<accession>A0A4S2N6C6</accession>
<proteinExistence type="predicted"/>
<evidence type="ECO:0000313" key="3">
    <source>
        <dbReference type="Proteomes" id="UP000298138"/>
    </source>
</evidence>
<feature type="region of interest" description="Disordered" evidence="1">
    <location>
        <begin position="361"/>
        <end position="402"/>
    </location>
</feature>
<keyword evidence="3" id="KW-1185">Reference proteome</keyword>
<feature type="compositionally biased region" description="Pro residues" evidence="1">
    <location>
        <begin position="364"/>
        <end position="373"/>
    </location>
</feature>
<feature type="compositionally biased region" description="Polar residues" evidence="1">
    <location>
        <begin position="378"/>
        <end position="397"/>
    </location>
</feature>
<dbReference type="Proteomes" id="UP000298138">
    <property type="component" value="Unassembled WGS sequence"/>
</dbReference>
<dbReference type="SUPFAM" id="SSF55753">
    <property type="entry name" value="Actin depolymerizing proteins"/>
    <property type="match status" value="1"/>
</dbReference>
<feature type="compositionally biased region" description="Low complexity" evidence="1">
    <location>
        <begin position="252"/>
        <end position="268"/>
    </location>
</feature>
<feature type="compositionally biased region" description="Polar residues" evidence="1">
    <location>
        <begin position="571"/>
        <end position="583"/>
    </location>
</feature>
<name>A0A4S2N6C6_9PEZI</name>
<feature type="compositionally biased region" description="Basic and acidic residues" evidence="1">
    <location>
        <begin position="557"/>
        <end position="570"/>
    </location>
</feature>
<dbReference type="OrthoDB" id="74412at2759"/>
<protein>
    <recommendedName>
        <fullName evidence="4">ADF-H domain-containing protein</fullName>
    </recommendedName>
</protein>
<sequence length="1106" mass="119023">MSLEGLDSEALTNAFEAAASEPGGWFWLKYTTRDEVELLTSGSNGAEGMRLAAYTQPDDSPLYGFIKFRRRAVLVKYVPEGTSRVVKARSQVHFALVAERFSPHDTTHVISTPKELTDTGLNSSCSTHAATASISSSNSSVRQRRLADIAESADEEEESAVLVAAVRSRANLLSVTSHPRDFSPSSFHSHTSSSFADGVSGRGDFEGEARDTTGRDPGGSGPANNDPVAFLSTDKGDTTTAPPQHHPPPPDGDLYPPSRKSSSSSSRLDLSGDIYNYYPYVPKVKLGPRPHVADSHQHHHHRPHHHSSTDRSKSHASSSSLPLASSQAHTEELRASIPKSVHALGKRNVLPSRSSSLAATLELPQPPAPPRTPTTPTSIVSLPTFPTSPASISSARSAETAAIPPEKARLMKALQLRRQKAMAMEQKEQDTVGGASGVMPDARTPTQADMPGGMKEQEAGNGAGKLDGGNGQVGGKREGEQAADKRDTIKAPIHTYIANDNTSVQLKETSHDEESLADETDATSEEPVIEALPVPGALGPTPIISVKDFEEALEKKMLAEKANEEARDQRPSTAATEASITTDTDTEKAEGTKVRDDVLDSESDAESARSMDVSINESRPVTMICSDTSSMPPPPLPIPAISRAYHQPTTISIDPTKRPATSAGIEQHQVPVAPAVPSKAQSLRRVDCSISSSEPESADTIIETARSVSAPFLKSARVQHNDSKPAIVKKVNVGMGSVSQRIKQFQQLATAPKKSYTPPARTPSRSNSPTPEWALANRVSMLNQTSPTLPGAPTIRKSSFVNVGPPIKRPEPSPTTLSDKEKPEHSSRVEIVEKDSRTQLQVTTKIQQTPDPQPLSAASLRTRGSPLLDSMESPATSTIPTLRRKSVDLNAVVDMMSRRSSMDQSSIRSGTGTIVDKSDKPRLFSRPSNKDLTNTTSGTENDIAGRPKRSPSFLKRVGSSLSRRKDGAGTESVGAQQESVYPSPAASPVPVAPAVPAEPRKKEWLLSGWLNVQLPDTMLWRQRYIKVEDAGYMFLGLSKDENNPPARRFHLPTEVRKIDTPDVDEQELPFSVRVILNEGGMIQCACMNSKEQKEVLAVLRKAASAV</sequence>
<evidence type="ECO:0000313" key="2">
    <source>
        <dbReference type="EMBL" id="TGZ84820.1"/>
    </source>
</evidence>
<feature type="region of interest" description="Disordered" evidence="1">
    <location>
        <begin position="897"/>
        <end position="994"/>
    </location>
</feature>
<feature type="region of interest" description="Disordered" evidence="1">
    <location>
        <begin position="286"/>
        <end position="332"/>
    </location>
</feature>
<feature type="compositionally biased region" description="Polar residues" evidence="1">
    <location>
        <begin position="926"/>
        <end position="940"/>
    </location>
</feature>
<feature type="region of interest" description="Disordered" evidence="1">
    <location>
        <begin position="427"/>
        <end position="542"/>
    </location>
</feature>
<feature type="compositionally biased region" description="Acidic residues" evidence="1">
    <location>
        <begin position="515"/>
        <end position="528"/>
    </location>
</feature>
<feature type="compositionally biased region" description="Basic and acidic residues" evidence="1">
    <location>
        <begin position="818"/>
        <end position="829"/>
    </location>
</feature>
<feature type="compositionally biased region" description="Basic and acidic residues" evidence="1">
    <location>
        <begin position="203"/>
        <end position="214"/>
    </location>
</feature>
<feature type="region of interest" description="Disordered" evidence="1">
    <location>
        <begin position="176"/>
        <end position="268"/>
    </location>
</feature>
<dbReference type="STRING" id="341454.A0A4S2N6C6"/>
<feature type="compositionally biased region" description="Basic and acidic residues" evidence="1">
    <location>
        <begin position="585"/>
        <end position="598"/>
    </location>
</feature>
<feature type="compositionally biased region" description="Polar residues" evidence="1">
    <location>
        <begin position="498"/>
        <end position="507"/>
    </location>
</feature>
<evidence type="ECO:0000256" key="1">
    <source>
        <dbReference type="SAM" id="MobiDB-lite"/>
    </source>
</evidence>
<evidence type="ECO:0008006" key="4">
    <source>
        <dbReference type="Google" id="ProtNLM"/>
    </source>
</evidence>
<feature type="compositionally biased region" description="Low complexity" evidence="1">
    <location>
        <begin position="315"/>
        <end position="328"/>
    </location>
</feature>
<gene>
    <name evidence="2" type="ORF">EX30DRAFT_367960</name>
</gene>
<feature type="region of interest" description="Disordered" evidence="1">
    <location>
        <begin position="557"/>
        <end position="614"/>
    </location>
</feature>
<feature type="region of interest" description="Disordered" evidence="1">
    <location>
        <begin position="784"/>
        <end position="829"/>
    </location>
</feature>
<dbReference type="InParanoid" id="A0A4S2N6C6"/>
<feature type="compositionally biased region" description="Basic residues" evidence="1">
    <location>
        <begin position="297"/>
        <end position="306"/>
    </location>
</feature>
<dbReference type="AlphaFoldDB" id="A0A4S2N6C6"/>
<dbReference type="InterPro" id="IPR029006">
    <property type="entry name" value="ADF-H/Gelsolin-like_dom_sf"/>
</dbReference>
<organism evidence="2 3">
    <name type="scientific">Ascodesmis nigricans</name>
    <dbReference type="NCBI Taxonomy" id="341454"/>
    <lineage>
        <taxon>Eukaryota</taxon>
        <taxon>Fungi</taxon>
        <taxon>Dikarya</taxon>
        <taxon>Ascomycota</taxon>
        <taxon>Pezizomycotina</taxon>
        <taxon>Pezizomycetes</taxon>
        <taxon>Pezizales</taxon>
        <taxon>Ascodesmidaceae</taxon>
        <taxon>Ascodesmis</taxon>
    </lineage>
</organism>
<feature type="compositionally biased region" description="Basic and acidic residues" evidence="1">
    <location>
        <begin position="475"/>
        <end position="489"/>
    </location>
</feature>
<reference evidence="2 3" key="1">
    <citation type="submission" date="2019-04" db="EMBL/GenBank/DDBJ databases">
        <title>Comparative genomics and transcriptomics to analyze fruiting body development in filamentous ascomycetes.</title>
        <authorList>
            <consortium name="DOE Joint Genome Institute"/>
            <person name="Lutkenhaus R."/>
            <person name="Traeger S."/>
            <person name="Breuer J."/>
            <person name="Kuo A."/>
            <person name="Lipzen A."/>
            <person name="Pangilinan J."/>
            <person name="Dilworth D."/>
            <person name="Sandor L."/>
            <person name="Poggeler S."/>
            <person name="Barry K."/>
            <person name="Grigoriev I.V."/>
            <person name="Nowrousian M."/>
        </authorList>
    </citation>
    <scope>NUCLEOTIDE SEQUENCE [LARGE SCALE GENOMIC DNA]</scope>
    <source>
        <strain evidence="2 3">CBS 389.68</strain>
    </source>
</reference>
<dbReference type="Gene3D" id="3.40.20.10">
    <property type="entry name" value="Severin"/>
    <property type="match status" value="1"/>
</dbReference>
<dbReference type="EMBL" id="ML220112">
    <property type="protein sequence ID" value="TGZ84820.1"/>
    <property type="molecule type" value="Genomic_DNA"/>
</dbReference>
<feature type="compositionally biased region" description="Low complexity" evidence="1">
    <location>
        <begin position="182"/>
        <end position="195"/>
    </location>
</feature>
<feature type="region of interest" description="Disordered" evidence="1">
    <location>
        <begin position="749"/>
        <end position="771"/>
    </location>
</feature>
<feature type="compositionally biased region" description="Gly residues" evidence="1">
    <location>
        <begin position="461"/>
        <end position="474"/>
    </location>
</feature>